<dbReference type="EMBL" id="JMQN01000048">
    <property type="protein sequence ID" value="KEA62496.1"/>
    <property type="molecule type" value="Genomic_DNA"/>
</dbReference>
<dbReference type="PATRIC" id="fig|1232683.4.peg.3333"/>
<reference evidence="1 2" key="1">
    <citation type="submission" date="2014-04" db="EMBL/GenBank/DDBJ databases">
        <title>Marinobacterium kochiensis sp. nov., isolated from sediment sample collected from Kochi backwaters in Kerala, India.</title>
        <authorList>
            <person name="Singh A."/>
            <person name="Pinnaka A.K."/>
        </authorList>
    </citation>
    <scope>NUCLEOTIDE SEQUENCE [LARGE SCALE GENOMIC DNA]</scope>
    <source>
        <strain evidence="1 2">AK27</strain>
    </source>
</reference>
<sequence length="41" mass="4629">MLREPNLGTHLVGIADGVESHLALRMEDHDFAEFSDFLMDV</sequence>
<protein>
    <submittedName>
        <fullName evidence="1">Uncharacterized protein</fullName>
    </submittedName>
</protein>
<proteinExistence type="predicted"/>
<comment type="caution">
    <text evidence="1">The sequence shown here is derived from an EMBL/GenBank/DDBJ whole genome shotgun (WGS) entry which is preliminary data.</text>
</comment>
<keyword evidence="2" id="KW-1185">Reference proteome</keyword>
<evidence type="ECO:0000313" key="1">
    <source>
        <dbReference type="EMBL" id="KEA62496.1"/>
    </source>
</evidence>
<dbReference type="Proteomes" id="UP000028252">
    <property type="component" value="Unassembled WGS sequence"/>
</dbReference>
<gene>
    <name evidence="1" type="ORF">ADIMK_3387</name>
</gene>
<dbReference type="AlphaFoldDB" id="A0A081FVE1"/>
<name>A0A081FVE1_9GAMM</name>
<evidence type="ECO:0000313" key="2">
    <source>
        <dbReference type="Proteomes" id="UP000028252"/>
    </source>
</evidence>
<accession>A0A081FVE1</accession>
<organism evidence="1 2">
    <name type="scientific">Marinobacterium lacunae</name>
    <dbReference type="NCBI Taxonomy" id="1232683"/>
    <lineage>
        <taxon>Bacteria</taxon>
        <taxon>Pseudomonadati</taxon>
        <taxon>Pseudomonadota</taxon>
        <taxon>Gammaproteobacteria</taxon>
        <taxon>Oceanospirillales</taxon>
        <taxon>Oceanospirillaceae</taxon>
        <taxon>Marinobacterium</taxon>
    </lineage>
</organism>